<accession>A0ACC1N5F1</accession>
<name>A0ACC1N5F1_9PEZI</name>
<reference evidence="1" key="1">
    <citation type="submission" date="2022-10" db="EMBL/GenBank/DDBJ databases">
        <title>Genome Sequence of Xylaria curta.</title>
        <authorList>
            <person name="Buettner E."/>
        </authorList>
    </citation>
    <scope>NUCLEOTIDE SEQUENCE</scope>
    <source>
        <strain evidence="1">Babe10</strain>
    </source>
</reference>
<evidence type="ECO:0000313" key="1">
    <source>
        <dbReference type="EMBL" id="KAJ2974018.1"/>
    </source>
</evidence>
<proteinExistence type="predicted"/>
<keyword evidence="2" id="KW-1185">Reference proteome</keyword>
<comment type="caution">
    <text evidence="1">The sequence shown here is derived from an EMBL/GenBank/DDBJ whole genome shotgun (WGS) entry which is preliminary data.</text>
</comment>
<sequence length="82" mass="9531">MGGKVWTDAEERYFWRVTISQSPKRVGFDLANMEKSWDQLARDLQDAMGIDARRNYSGTMLCMFANCSLHLFVLKFTPQDPH</sequence>
<organism evidence="1 2">
    <name type="scientific">Xylaria curta</name>
    <dbReference type="NCBI Taxonomy" id="42375"/>
    <lineage>
        <taxon>Eukaryota</taxon>
        <taxon>Fungi</taxon>
        <taxon>Dikarya</taxon>
        <taxon>Ascomycota</taxon>
        <taxon>Pezizomycotina</taxon>
        <taxon>Sordariomycetes</taxon>
        <taxon>Xylariomycetidae</taxon>
        <taxon>Xylariales</taxon>
        <taxon>Xylariaceae</taxon>
        <taxon>Xylaria</taxon>
    </lineage>
</organism>
<evidence type="ECO:0000313" key="2">
    <source>
        <dbReference type="Proteomes" id="UP001143856"/>
    </source>
</evidence>
<protein>
    <submittedName>
        <fullName evidence="1">Uncharacterized protein</fullName>
    </submittedName>
</protein>
<dbReference type="EMBL" id="JAPDGR010002831">
    <property type="protein sequence ID" value="KAJ2974018.1"/>
    <property type="molecule type" value="Genomic_DNA"/>
</dbReference>
<dbReference type="Proteomes" id="UP001143856">
    <property type="component" value="Unassembled WGS sequence"/>
</dbReference>
<gene>
    <name evidence="1" type="ORF">NUW58_g8795</name>
</gene>